<evidence type="ECO:0000313" key="1">
    <source>
        <dbReference type="EMBL" id="QCI09115.1"/>
    </source>
</evidence>
<dbReference type="AlphaFoldDB" id="A0A4D6X6V6"/>
<sequence>MNLCIITARILSQPRLLRREHKAFIYFFIGVPNNKKGLSLYKIKIYSRGNTAKEVYSLYRKRDFITLEGFIYMKSKKIKSENLKIAYKLQKFIVIKVNTVYPQKSII</sequence>
<name>A0A4D6X6V6_9FLOR</name>
<gene>
    <name evidence="1" type="primary">ycf41</name>
</gene>
<organism evidence="1">
    <name type="scientific">Inkyuleea mariana</name>
    <dbReference type="NCBI Taxonomy" id="123988"/>
    <lineage>
        <taxon>Eukaryota</taxon>
        <taxon>Rhodophyta</taxon>
        <taxon>Florideophyceae</taxon>
        <taxon>Rhodymeniophycidae</taxon>
        <taxon>Ceramiales</taxon>
        <taxon>Ceramiaceae</taxon>
        <taxon>Inkyuleea</taxon>
    </lineage>
</organism>
<evidence type="ECO:0008006" key="2">
    <source>
        <dbReference type="Google" id="ProtNLM"/>
    </source>
</evidence>
<protein>
    <recommendedName>
        <fullName evidence="2">Single-stranded DNA binding protein</fullName>
    </recommendedName>
</protein>
<proteinExistence type="predicted"/>
<dbReference type="EMBL" id="MK814743">
    <property type="protein sequence ID" value="QCI09115.1"/>
    <property type="molecule type" value="Genomic_DNA"/>
</dbReference>
<accession>A0A4D6X6V6</accession>
<geneLocation type="plastid" evidence="1"/>
<reference evidence="1" key="2">
    <citation type="submission" date="2019-04" db="EMBL/GenBank/DDBJ databases">
        <authorList>
            <person name="Pasella M."/>
        </authorList>
    </citation>
    <scope>NUCLEOTIDE SEQUENCE</scope>
    <source>
        <strain evidence="1">PD1141</strain>
    </source>
</reference>
<keyword evidence="1" id="KW-0934">Plastid</keyword>
<reference evidence="1" key="1">
    <citation type="journal article" date="2019" name="Mol. Phylogenet. Evol.">
        <title>Morphological evolution and classification of the red algal order Ceramiales inferred using plastid phylogenomics.</title>
        <authorList>
            <person name="Diaz-Tapia P."/>
            <person name="Pasella M.M."/>
            <person name="Verbruggen H."/>
            <person name="Maggs C.A."/>
        </authorList>
    </citation>
    <scope>NUCLEOTIDE SEQUENCE</scope>
    <source>
        <strain evidence="1">PD1141</strain>
    </source>
</reference>